<keyword evidence="1" id="KW-0812">Transmembrane</keyword>
<dbReference type="InterPro" id="IPR009845">
    <property type="entry name" value="DUF1405"/>
</dbReference>
<reference evidence="2" key="1">
    <citation type="submission" date="2020-09" db="EMBL/GenBank/DDBJ databases">
        <title>A novel bacterium of genus Paenibacillus, isolated from South China Sea.</title>
        <authorList>
            <person name="Huang H."/>
            <person name="Mo K."/>
            <person name="Hu Y."/>
        </authorList>
    </citation>
    <scope>NUCLEOTIDE SEQUENCE</scope>
    <source>
        <strain evidence="2">IB182496</strain>
    </source>
</reference>
<dbReference type="PANTHER" id="PTHR40042">
    <property type="entry name" value="HYPOTHETICAL MEMBRANE SPANNING PROTEIN"/>
    <property type="match status" value="1"/>
</dbReference>
<comment type="caution">
    <text evidence="2">The sequence shown here is derived from an EMBL/GenBank/DDBJ whole genome shotgun (WGS) entry which is preliminary data.</text>
</comment>
<dbReference type="PANTHER" id="PTHR40042:SF1">
    <property type="entry name" value="DUF1405 DOMAIN-CONTAINING PROTEIN"/>
    <property type="match status" value="1"/>
</dbReference>
<feature type="transmembrane region" description="Helical" evidence="1">
    <location>
        <begin position="20"/>
        <end position="40"/>
    </location>
</feature>
<feature type="transmembrane region" description="Helical" evidence="1">
    <location>
        <begin position="186"/>
        <end position="207"/>
    </location>
</feature>
<feature type="transmembrane region" description="Helical" evidence="1">
    <location>
        <begin position="90"/>
        <end position="115"/>
    </location>
</feature>
<feature type="transmembrane region" description="Helical" evidence="1">
    <location>
        <begin position="121"/>
        <end position="141"/>
    </location>
</feature>
<dbReference type="AlphaFoldDB" id="A0A927BTB8"/>
<feature type="transmembrane region" description="Helical" evidence="1">
    <location>
        <begin position="60"/>
        <end position="78"/>
    </location>
</feature>
<name>A0A927BTB8_9BACL</name>
<evidence type="ECO:0000313" key="2">
    <source>
        <dbReference type="EMBL" id="MBD2845139.1"/>
    </source>
</evidence>
<keyword evidence="1" id="KW-0472">Membrane</keyword>
<keyword evidence="3" id="KW-1185">Reference proteome</keyword>
<organism evidence="2 3">
    <name type="scientific">Paenibacillus sabuli</name>
    <dbReference type="NCBI Taxonomy" id="2772509"/>
    <lineage>
        <taxon>Bacteria</taxon>
        <taxon>Bacillati</taxon>
        <taxon>Bacillota</taxon>
        <taxon>Bacilli</taxon>
        <taxon>Bacillales</taxon>
        <taxon>Paenibacillaceae</taxon>
        <taxon>Paenibacillus</taxon>
    </lineage>
</organism>
<dbReference type="EMBL" id="JACXIZ010000014">
    <property type="protein sequence ID" value="MBD2845139.1"/>
    <property type="molecule type" value="Genomic_DNA"/>
</dbReference>
<keyword evidence="1" id="KW-1133">Transmembrane helix</keyword>
<sequence>MPLSLLRFWSAPLLMNRNFLWLLFIVNALGTVYGYVWYGNQLADTWANHPMWRIVFVPDSPTGSLFFTAALLFLLFPARRQGGLYVALRSVIEALAVATSLKYGIWAVAMIFAGAAQGDQLVWQDWMLVVSHLGMALEGLLYVRFMAFGRSALLVATGWMLLNDAVDYRYEVYPWLPSVLTDDIAAIARFTIGLSVCSALIVALALIQRKHRRET</sequence>
<dbReference type="Proteomes" id="UP000621560">
    <property type="component" value="Unassembled WGS sequence"/>
</dbReference>
<gene>
    <name evidence="2" type="ORF">IDH44_08040</name>
</gene>
<proteinExistence type="predicted"/>
<protein>
    <submittedName>
        <fullName evidence="2">DUF1405 domain-containing protein</fullName>
    </submittedName>
</protein>
<accession>A0A927BTB8</accession>
<dbReference type="RefSeq" id="WP_190916466.1">
    <property type="nucleotide sequence ID" value="NZ_JACXIZ010000014.1"/>
</dbReference>
<dbReference type="Pfam" id="PF07187">
    <property type="entry name" value="DUF1405"/>
    <property type="match status" value="1"/>
</dbReference>
<evidence type="ECO:0000256" key="1">
    <source>
        <dbReference type="SAM" id="Phobius"/>
    </source>
</evidence>
<evidence type="ECO:0000313" key="3">
    <source>
        <dbReference type="Proteomes" id="UP000621560"/>
    </source>
</evidence>